<dbReference type="Pfam" id="PF00665">
    <property type="entry name" value="rve"/>
    <property type="match status" value="1"/>
</dbReference>
<sequence>MSTEAETFVKRCQPCLVATEPTKLSFTPLKPTTLTKAAWLLIGMDFVGPFPTGENLLVLVDYYSRYPEVEIMKHITTAALEPRLRRIFARYGVPQEIVTDNAKTFRSSRFSNLMREFGIKHKKITPRYSRANGEAERLNRSINKVVKTAIAESRDWRKAIDAWLLAYRTTPHTVTGQPPAAIMFGRNVNDKLPSLQPSAPININRRSYRQHDANNKQKGKCYHDIKKKVQPSSIKVGDQVLIRSEKKGKVALPWRANTFRVTAVKGDSILIDDGNHRLMRHSTAVKKVPITVTTVPDVPTTPPETIVAQRPRRSIKRQPDYYGYSSTA</sequence>
<evidence type="ECO:0000313" key="2">
    <source>
        <dbReference type="Proteomes" id="UP001152795"/>
    </source>
</evidence>
<dbReference type="GO" id="GO:0015074">
    <property type="term" value="P:DNA integration"/>
    <property type="evidence" value="ECO:0007669"/>
    <property type="project" value="InterPro"/>
</dbReference>
<dbReference type="EMBL" id="CACRXK020007148">
    <property type="protein sequence ID" value="CAB4011443.1"/>
    <property type="molecule type" value="Genomic_DNA"/>
</dbReference>
<comment type="caution">
    <text evidence="1">The sequence shown here is derived from an EMBL/GenBank/DDBJ whole genome shotgun (WGS) entry which is preliminary data.</text>
</comment>
<evidence type="ECO:0000313" key="1">
    <source>
        <dbReference type="EMBL" id="CAB4011443.1"/>
    </source>
</evidence>
<dbReference type="InterPro" id="IPR036397">
    <property type="entry name" value="RNaseH_sf"/>
</dbReference>
<dbReference type="SUPFAM" id="SSF53098">
    <property type="entry name" value="Ribonuclease H-like"/>
    <property type="match status" value="1"/>
</dbReference>
<name>A0A7D9IQE9_PARCT</name>
<organism evidence="1 2">
    <name type="scientific">Paramuricea clavata</name>
    <name type="common">Red gorgonian</name>
    <name type="synonym">Violescent sea-whip</name>
    <dbReference type="NCBI Taxonomy" id="317549"/>
    <lineage>
        <taxon>Eukaryota</taxon>
        <taxon>Metazoa</taxon>
        <taxon>Cnidaria</taxon>
        <taxon>Anthozoa</taxon>
        <taxon>Octocorallia</taxon>
        <taxon>Malacalcyonacea</taxon>
        <taxon>Plexauridae</taxon>
        <taxon>Paramuricea</taxon>
    </lineage>
</organism>
<proteinExistence type="predicted"/>
<protein>
    <submittedName>
        <fullName evidence="1">Uncharacterized protein</fullName>
    </submittedName>
</protein>
<dbReference type="GO" id="GO:0003676">
    <property type="term" value="F:nucleic acid binding"/>
    <property type="evidence" value="ECO:0007669"/>
    <property type="project" value="InterPro"/>
</dbReference>
<dbReference type="PANTHER" id="PTHR37984:SF11">
    <property type="entry name" value="INTEGRASE CATALYTIC DOMAIN-CONTAINING PROTEIN"/>
    <property type="match status" value="1"/>
</dbReference>
<dbReference type="Proteomes" id="UP001152795">
    <property type="component" value="Unassembled WGS sequence"/>
</dbReference>
<dbReference type="InterPro" id="IPR050951">
    <property type="entry name" value="Retrovirus_Pol_polyprotein"/>
</dbReference>
<dbReference type="PROSITE" id="PS50994">
    <property type="entry name" value="INTEGRASE"/>
    <property type="match status" value="1"/>
</dbReference>
<dbReference type="PANTHER" id="PTHR37984">
    <property type="entry name" value="PROTEIN CBG26694"/>
    <property type="match status" value="1"/>
</dbReference>
<dbReference type="InterPro" id="IPR012337">
    <property type="entry name" value="RNaseH-like_sf"/>
</dbReference>
<dbReference type="OrthoDB" id="5984993at2759"/>
<keyword evidence="2" id="KW-1185">Reference proteome</keyword>
<reference evidence="1" key="1">
    <citation type="submission" date="2020-04" db="EMBL/GenBank/DDBJ databases">
        <authorList>
            <person name="Alioto T."/>
            <person name="Alioto T."/>
            <person name="Gomez Garrido J."/>
        </authorList>
    </citation>
    <scope>NUCLEOTIDE SEQUENCE</scope>
    <source>
        <strain evidence="1">A484AB</strain>
    </source>
</reference>
<dbReference type="AlphaFoldDB" id="A0A7D9IQE9"/>
<gene>
    <name evidence="1" type="ORF">PACLA_8A049700</name>
</gene>
<dbReference type="Gene3D" id="3.30.420.10">
    <property type="entry name" value="Ribonuclease H-like superfamily/Ribonuclease H"/>
    <property type="match status" value="1"/>
</dbReference>
<accession>A0A7D9IQE9</accession>
<dbReference type="FunFam" id="3.30.420.10:FF:000063">
    <property type="entry name" value="Retrovirus-related Pol polyprotein from transposon 297-like Protein"/>
    <property type="match status" value="1"/>
</dbReference>
<dbReference type="InterPro" id="IPR001584">
    <property type="entry name" value="Integrase_cat-core"/>
</dbReference>